<dbReference type="RefSeq" id="WP_183828693.1">
    <property type="nucleotide sequence ID" value="NZ_JACIGW010000008.1"/>
</dbReference>
<gene>
    <name evidence="4" type="ORF">GGE31_004920</name>
    <name evidence="3" type="ORF">GGE33_004824</name>
    <name evidence="5" type="ORF">GGE35_004844</name>
</gene>
<evidence type="ECO:0000259" key="2">
    <source>
        <dbReference type="PROSITE" id="PS51384"/>
    </source>
</evidence>
<comment type="similarity">
    <text evidence="1">Belongs to the SIP oxidoreductase family.</text>
</comment>
<dbReference type="InterPro" id="IPR007037">
    <property type="entry name" value="SIP_rossman_dom"/>
</dbReference>
<dbReference type="Proteomes" id="UP000520770">
    <property type="component" value="Unassembled WGS sequence"/>
</dbReference>
<dbReference type="Gene3D" id="2.40.30.10">
    <property type="entry name" value="Translation factors"/>
    <property type="match status" value="1"/>
</dbReference>
<dbReference type="Proteomes" id="UP000576087">
    <property type="component" value="Unassembled WGS sequence"/>
</dbReference>
<dbReference type="AlphaFoldDB" id="A0A7W6WSC2"/>
<dbReference type="InterPro" id="IPR017938">
    <property type="entry name" value="Riboflavin_synthase-like_b-brl"/>
</dbReference>
<dbReference type="Proteomes" id="UP000524535">
    <property type="component" value="Unassembled WGS sequence"/>
</dbReference>
<dbReference type="InterPro" id="IPR013113">
    <property type="entry name" value="SIP_FAD-bd"/>
</dbReference>
<comment type="caution">
    <text evidence="3">The sequence shown here is derived from an EMBL/GenBank/DDBJ whole genome shotgun (WGS) entry which is preliminary data.</text>
</comment>
<dbReference type="Pfam" id="PF04954">
    <property type="entry name" value="SIP"/>
    <property type="match status" value="1"/>
</dbReference>
<proteinExistence type="inferred from homology"/>
<evidence type="ECO:0000313" key="4">
    <source>
        <dbReference type="EMBL" id="MBB4414378.1"/>
    </source>
</evidence>
<sequence>MSVEPMQATVLSREYLSPSMIRVRLGGDELRHFESCGSPDEFIWLSFPKPDGTTSGRYYTVRLWEEDTRCLTVDFVKHDVGIGTDWACNASAGDRIDIYLPRSRFSPPAEGSILLLGDFSALPAIARIIDEVSPDRAIVAHIEIPTLDDRLDLRAGENITIFWHETFGQSGRTTSLTEIAVNALPPECLSYVWIAGEAKAVAECRRHVRDAWRVAKDRITAVGYWVEGQARG</sequence>
<evidence type="ECO:0000313" key="7">
    <source>
        <dbReference type="Proteomes" id="UP000524535"/>
    </source>
</evidence>
<accession>A0A7W6WSC2</accession>
<dbReference type="Gene3D" id="3.40.50.80">
    <property type="entry name" value="Nucleotide-binding domain of ferredoxin-NADP reductase (FNR) module"/>
    <property type="match status" value="1"/>
</dbReference>
<dbReference type="InterPro" id="IPR017927">
    <property type="entry name" value="FAD-bd_FR_type"/>
</dbReference>
<feature type="domain" description="FAD-binding FR-type" evidence="2">
    <location>
        <begin position="3"/>
        <end position="108"/>
    </location>
</feature>
<evidence type="ECO:0000313" key="3">
    <source>
        <dbReference type="EMBL" id="MBB4351046.1"/>
    </source>
</evidence>
<dbReference type="EMBL" id="JACIGW010000008">
    <property type="protein sequence ID" value="MBB4351046.1"/>
    <property type="molecule type" value="Genomic_DNA"/>
</dbReference>
<dbReference type="EMBL" id="JACIGY010000009">
    <property type="protein sequence ID" value="MBB4414378.1"/>
    <property type="molecule type" value="Genomic_DNA"/>
</dbReference>
<dbReference type="InterPro" id="IPR039261">
    <property type="entry name" value="FNR_nucleotide-bd"/>
</dbReference>
<dbReference type="PANTHER" id="PTHR30157">
    <property type="entry name" value="FERRIC REDUCTASE, NADPH-DEPENDENT"/>
    <property type="match status" value="1"/>
</dbReference>
<evidence type="ECO:0000256" key="1">
    <source>
        <dbReference type="ARBA" id="ARBA00035644"/>
    </source>
</evidence>
<dbReference type="InterPro" id="IPR039374">
    <property type="entry name" value="SIP_fam"/>
</dbReference>
<evidence type="ECO:0000313" key="5">
    <source>
        <dbReference type="EMBL" id="MBB4448994.1"/>
    </source>
</evidence>
<evidence type="ECO:0000313" key="6">
    <source>
        <dbReference type="Proteomes" id="UP000520770"/>
    </source>
</evidence>
<dbReference type="PANTHER" id="PTHR30157:SF0">
    <property type="entry name" value="NADPH-DEPENDENT FERRIC-CHELATE REDUCTASE"/>
    <property type="match status" value="1"/>
</dbReference>
<reference evidence="6 7" key="1">
    <citation type="submission" date="2020-08" db="EMBL/GenBank/DDBJ databases">
        <title>Genomic Encyclopedia of Type Strains, Phase IV (KMG-V): Genome sequencing to study the core and pangenomes of soil and plant-associated prokaryotes.</title>
        <authorList>
            <person name="Whitman W."/>
        </authorList>
    </citation>
    <scope>NUCLEOTIDE SEQUENCE [LARGE SCALE GENOMIC DNA]</scope>
    <source>
        <strain evidence="4 7">SEMIA 444</strain>
        <strain evidence="3 6">SEMIA 448</strain>
        <strain evidence="5 8">SEMIA 452</strain>
    </source>
</reference>
<dbReference type="EMBL" id="JACIHM010000009">
    <property type="protein sequence ID" value="MBB4448994.1"/>
    <property type="molecule type" value="Genomic_DNA"/>
</dbReference>
<dbReference type="Pfam" id="PF08021">
    <property type="entry name" value="FAD_binding_9"/>
    <property type="match status" value="2"/>
</dbReference>
<name>A0A7W6WSC2_9HYPH</name>
<dbReference type="GO" id="GO:0016491">
    <property type="term" value="F:oxidoreductase activity"/>
    <property type="evidence" value="ECO:0007669"/>
    <property type="project" value="InterPro"/>
</dbReference>
<keyword evidence="7" id="KW-1185">Reference proteome</keyword>
<protein>
    <submittedName>
        <fullName evidence="3">NADPH-dependent ferric siderophore reductase</fullName>
    </submittedName>
</protein>
<dbReference type="CDD" id="cd06193">
    <property type="entry name" value="siderophore_interacting"/>
    <property type="match status" value="1"/>
</dbReference>
<evidence type="ECO:0000313" key="8">
    <source>
        <dbReference type="Proteomes" id="UP000576087"/>
    </source>
</evidence>
<dbReference type="SUPFAM" id="SSF63380">
    <property type="entry name" value="Riboflavin synthase domain-like"/>
    <property type="match status" value="1"/>
</dbReference>
<organism evidence="3 6">
    <name type="scientific">Aliirhizobium cellulosilyticum</name>
    <dbReference type="NCBI Taxonomy" id="393664"/>
    <lineage>
        <taxon>Bacteria</taxon>
        <taxon>Pseudomonadati</taxon>
        <taxon>Pseudomonadota</taxon>
        <taxon>Alphaproteobacteria</taxon>
        <taxon>Hyphomicrobiales</taxon>
        <taxon>Rhizobiaceae</taxon>
        <taxon>Aliirhizobium</taxon>
    </lineage>
</organism>
<dbReference type="PROSITE" id="PS51384">
    <property type="entry name" value="FAD_FR"/>
    <property type="match status" value="1"/>
</dbReference>